<sequence length="290" mass="32423">MKNLVFDIGGKSTKIAIFENQQIVKRDLLDYHNEIYSGKKLLTEINNWIKAKIAIESIDNICIASPGIINTRTGEISGLSAIENLTQINFKTFFENEYKINVFVDNDSNCAAIAELELGVLKNCENGLMFVIGTGLGCSIIVNNKLHKGSHLLAGEIGAGLSRYETGEFINNSVDCATLGLEWNVENKYKLKLSAKEIYKEFEINNKFEEEINFQIHNLAKLIANLSFVIDPKIIAIGGAISENKIFIKKLKQAISKIIIDSEMPQYFEIKTCKYFNDSNLIGANLLAKK</sequence>
<keyword evidence="2" id="KW-0418">Kinase</keyword>
<keyword evidence="2" id="KW-0808">Transferase</keyword>
<dbReference type="GO" id="GO:0016301">
    <property type="term" value="F:kinase activity"/>
    <property type="evidence" value="ECO:0007669"/>
    <property type="project" value="UniProtKB-KW"/>
</dbReference>
<dbReference type="PANTHER" id="PTHR18964:SF170">
    <property type="entry name" value="SUGAR KINASE"/>
    <property type="match status" value="1"/>
</dbReference>
<dbReference type="Proteomes" id="UP000231179">
    <property type="component" value="Chromosome"/>
</dbReference>
<name>A0A2K8KIQ8_9MOLU</name>
<accession>A0A2K8KIQ8</accession>
<organism evidence="2 3">
    <name type="scientific">Spiroplasma clarkii</name>
    <dbReference type="NCBI Taxonomy" id="2139"/>
    <lineage>
        <taxon>Bacteria</taxon>
        <taxon>Bacillati</taxon>
        <taxon>Mycoplasmatota</taxon>
        <taxon>Mollicutes</taxon>
        <taxon>Entomoplasmatales</taxon>
        <taxon>Spiroplasmataceae</taxon>
        <taxon>Spiroplasma</taxon>
    </lineage>
</organism>
<evidence type="ECO:0000313" key="2">
    <source>
        <dbReference type="EMBL" id="ATX71122.1"/>
    </source>
</evidence>
<proteinExistence type="inferred from homology"/>
<dbReference type="RefSeq" id="WP_100254663.1">
    <property type="nucleotide sequence ID" value="NZ_CP024870.1"/>
</dbReference>
<comment type="similarity">
    <text evidence="1">Belongs to the ROK (NagC/XylR) family.</text>
</comment>
<evidence type="ECO:0000256" key="1">
    <source>
        <dbReference type="ARBA" id="ARBA00006479"/>
    </source>
</evidence>
<dbReference type="AlphaFoldDB" id="A0A2K8KIQ8"/>
<dbReference type="InterPro" id="IPR000600">
    <property type="entry name" value="ROK"/>
</dbReference>
<evidence type="ECO:0000313" key="3">
    <source>
        <dbReference type="Proteomes" id="UP000231179"/>
    </source>
</evidence>
<dbReference type="Gene3D" id="3.30.420.40">
    <property type="match status" value="2"/>
</dbReference>
<dbReference type="EMBL" id="CP024870">
    <property type="protein sequence ID" value="ATX71122.1"/>
    <property type="molecule type" value="Genomic_DNA"/>
</dbReference>
<reference evidence="2 3" key="1">
    <citation type="submission" date="2017-11" db="EMBL/GenBank/DDBJ databases">
        <title>Complete genome sequence of Spiroplasma clarkii CN-5 (DSM 19994).</title>
        <authorList>
            <person name="Tsai Y.-M."/>
            <person name="Chang A."/>
            <person name="Lo W.-S."/>
            <person name="Kuo C.-H."/>
        </authorList>
    </citation>
    <scope>NUCLEOTIDE SEQUENCE [LARGE SCALE GENOMIC DNA]</scope>
    <source>
        <strain evidence="2 3">CN-5</strain>
    </source>
</reference>
<protein>
    <submittedName>
        <fullName evidence="2">ROK family sugar kinase</fullName>
    </submittedName>
</protein>
<keyword evidence="3" id="KW-1185">Reference proteome</keyword>
<dbReference type="InterPro" id="IPR043129">
    <property type="entry name" value="ATPase_NBD"/>
</dbReference>
<dbReference type="SUPFAM" id="SSF53067">
    <property type="entry name" value="Actin-like ATPase domain"/>
    <property type="match status" value="1"/>
</dbReference>
<dbReference type="Pfam" id="PF00480">
    <property type="entry name" value="ROK"/>
    <property type="match status" value="1"/>
</dbReference>
<gene>
    <name evidence="2" type="ORF">SCLAR_v1c08090</name>
</gene>
<dbReference type="PANTHER" id="PTHR18964">
    <property type="entry name" value="ROK (REPRESSOR, ORF, KINASE) FAMILY"/>
    <property type="match status" value="1"/>
</dbReference>